<reference evidence="2 3" key="1">
    <citation type="submission" date="2017-01" db="EMBL/GenBank/DDBJ databases">
        <title>The cable genome- insights into the physiology and evolution of filamentous bacteria capable of sulfide oxidation via long distance electron transfer.</title>
        <authorList>
            <person name="Schreiber L."/>
            <person name="Bjerg J.T."/>
            <person name="Boggild A."/>
            <person name="Van De Vossenberg J."/>
            <person name="Meysman F."/>
            <person name="Nielsen L.P."/>
            <person name="Schramm A."/>
            <person name="Kjeldsen K.U."/>
        </authorList>
    </citation>
    <scope>NUCLEOTIDE SEQUENCE [LARGE SCALE GENOMIC DNA]</scope>
    <source>
        <strain evidence="2">MCF</strain>
    </source>
</reference>
<evidence type="ECO:0000313" key="2">
    <source>
        <dbReference type="EMBL" id="RWX46914.1"/>
    </source>
</evidence>
<comment type="caution">
    <text evidence="2">The sequence shown here is derived from an EMBL/GenBank/DDBJ whole genome shotgun (WGS) entry which is preliminary data.</text>
</comment>
<sequence>MENRKDIIDFLHSIINQLMPQKIILGILAGVVIMGMIHFITPCLQSSTSFDVEAIHLWHCICFGIVLFNRPK</sequence>
<evidence type="ECO:0000313" key="3">
    <source>
        <dbReference type="Proteomes" id="UP000287853"/>
    </source>
</evidence>
<dbReference type="Proteomes" id="UP000287853">
    <property type="component" value="Unassembled WGS sequence"/>
</dbReference>
<organism evidence="2 3">
    <name type="scientific">Candidatus Electrothrix aarhusensis</name>
    <dbReference type="NCBI Taxonomy" id="1859131"/>
    <lineage>
        <taxon>Bacteria</taxon>
        <taxon>Pseudomonadati</taxon>
        <taxon>Thermodesulfobacteriota</taxon>
        <taxon>Desulfobulbia</taxon>
        <taxon>Desulfobulbales</taxon>
        <taxon>Desulfobulbaceae</taxon>
        <taxon>Candidatus Electrothrix</taxon>
    </lineage>
</organism>
<protein>
    <submittedName>
        <fullName evidence="2">Uncharacterized protein</fullName>
    </submittedName>
</protein>
<dbReference type="EMBL" id="MTKO01000046">
    <property type="protein sequence ID" value="RWX46914.1"/>
    <property type="molecule type" value="Genomic_DNA"/>
</dbReference>
<gene>
    <name evidence="2" type="ORF">H206_00225</name>
</gene>
<keyword evidence="1" id="KW-0812">Transmembrane</keyword>
<evidence type="ECO:0000256" key="1">
    <source>
        <dbReference type="SAM" id="Phobius"/>
    </source>
</evidence>
<dbReference type="AlphaFoldDB" id="A0A3S3UCE4"/>
<keyword evidence="1" id="KW-1133">Transmembrane helix</keyword>
<keyword evidence="3" id="KW-1185">Reference proteome</keyword>
<accession>A0A3S3UCE4</accession>
<feature type="transmembrane region" description="Helical" evidence="1">
    <location>
        <begin position="52"/>
        <end position="69"/>
    </location>
</feature>
<feature type="transmembrane region" description="Helical" evidence="1">
    <location>
        <begin position="23"/>
        <end position="40"/>
    </location>
</feature>
<keyword evidence="1" id="KW-0472">Membrane</keyword>
<name>A0A3S3UCE4_9BACT</name>
<proteinExistence type="predicted"/>